<dbReference type="SUPFAM" id="SSF158446">
    <property type="entry name" value="IVS-encoded protein-like"/>
    <property type="match status" value="1"/>
</dbReference>
<reference evidence="1" key="2">
    <citation type="submission" date="2006-01" db="EMBL/GenBank/DDBJ databases">
        <authorList>
            <person name="Genoscope"/>
        </authorList>
    </citation>
    <scope>NUCLEOTIDE SEQUENCE</scope>
</reference>
<reference evidence="1" key="1">
    <citation type="journal article" date="2006" name="Nature">
        <title>Deciphering the evolution and metabolism of an anammox bacterium from a community genome.</title>
        <authorList>
            <person name="Strous M."/>
            <person name="Pelletier E."/>
            <person name="Mangenot S."/>
            <person name="Rattei T."/>
            <person name="Lehner A."/>
            <person name="Taylor M.W."/>
            <person name="Horn M."/>
            <person name="Daims H."/>
            <person name="Bartol-Mavel D."/>
            <person name="Wincker P."/>
            <person name="Barbe V."/>
            <person name="Fonknechten N."/>
            <person name="Vallenet D."/>
            <person name="Segurens B."/>
            <person name="Schenowitz-Truong C."/>
            <person name="Medigue C."/>
            <person name="Collingro A."/>
            <person name="Snel B."/>
            <person name="Dutilh B.E."/>
            <person name="OpDenCamp H.J.M."/>
            <person name="vanDerDrift C."/>
            <person name="Cirpus I."/>
            <person name="vanDePas-Schoonen K.T."/>
            <person name="Harhangi H.R."/>
            <person name="vanNiftrik L."/>
            <person name="Schmid M."/>
            <person name="Keltjens J."/>
            <person name="vanDeVossenberg J."/>
            <person name="Kartal B."/>
            <person name="Meier H."/>
            <person name="Frishman D."/>
            <person name="Huynen M.A."/>
            <person name="Mewes H."/>
            <person name="Weissenbach J."/>
            <person name="Jetten M.S.M."/>
            <person name="Wagner M."/>
            <person name="LePaslier D."/>
        </authorList>
    </citation>
    <scope>NUCLEOTIDE SEQUENCE</scope>
</reference>
<reference evidence="2 5" key="5">
    <citation type="submission" date="2020-02" db="EMBL/GenBank/DDBJ databases">
        <title>Newly sequenced genome of strain CSTR1 showed variability in Candidatus Kuenenia stuttgartiensis genomes.</title>
        <authorList>
            <person name="Ding C."/>
            <person name="Adrian L."/>
        </authorList>
    </citation>
    <scope>NUCLEOTIDE SEQUENCE [LARGE SCALE GENOMIC DNA]</scope>
    <source>
        <strain evidence="2 5">CSTR1</strain>
    </source>
</reference>
<sequence>MKDFGELKVWQTGMNLFDEVIRDIEKFPKTEVGKIIANQIIRSVFSITANITERYGRRKE</sequence>
<dbReference type="Pfam" id="PF05635">
    <property type="entry name" value="23S_rRNA_IVP"/>
    <property type="match status" value="1"/>
</dbReference>
<protein>
    <recommendedName>
        <fullName evidence="6">Four helix bundle protein</fullName>
    </recommendedName>
</protein>
<dbReference type="EMBL" id="CP049055">
    <property type="protein sequence ID" value="QII11674.1"/>
    <property type="molecule type" value="Genomic_DNA"/>
</dbReference>
<evidence type="ECO:0000313" key="3">
    <source>
        <dbReference type="EMBL" id="SOH02634.1"/>
    </source>
</evidence>
<dbReference type="InterPro" id="IPR036583">
    <property type="entry name" value="23S_rRNA_IVS_sf"/>
</dbReference>
<proteinExistence type="predicted"/>
<dbReference type="EMBL" id="LT934425">
    <property type="protein sequence ID" value="SOH02634.1"/>
    <property type="molecule type" value="Genomic_DNA"/>
</dbReference>
<dbReference type="NCBIfam" id="TIGR02436">
    <property type="entry name" value="four helix bundle protein"/>
    <property type="match status" value="1"/>
</dbReference>
<accession>Q1Q3I1</accession>
<evidence type="ECO:0000313" key="2">
    <source>
        <dbReference type="EMBL" id="QII11674.1"/>
    </source>
</evidence>
<dbReference type="OrthoDB" id="276165at2"/>
<evidence type="ECO:0000313" key="1">
    <source>
        <dbReference type="EMBL" id="CAJ74565.1"/>
    </source>
</evidence>
<name>Q1Q3I1_KUEST</name>
<dbReference type="InterPro" id="IPR012657">
    <property type="entry name" value="23S_rRNA-intervening_sequence"/>
</dbReference>
<dbReference type="EMBL" id="CT573071">
    <property type="protein sequence ID" value="CAJ74565.1"/>
    <property type="molecule type" value="Genomic_DNA"/>
</dbReference>
<keyword evidence="4" id="KW-1185">Reference proteome</keyword>
<evidence type="ECO:0008006" key="6">
    <source>
        <dbReference type="Google" id="ProtNLM"/>
    </source>
</evidence>
<reference evidence="3" key="3">
    <citation type="submission" date="2017-10" db="EMBL/GenBank/DDBJ databases">
        <authorList>
            <person name="Banno H."/>
            <person name="Chua N.-H."/>
        </authorList>
    </citation>
    <scope>NUCLEOTIDE SEQUENCE [LARGE SCALE GENOMIC DNA]</scope>
    <source>
        <strain evidence="3">Kuenenia_mbr1_ru-nijmegen</strain>
    </source>
</reference>
<evidence type="ECO:0000313" key="4">
    <source>
        <dbReference type="Proteomes" id="UP000221734"/>
    </source>
</evidence>
<dbReference type="Gene3D" id="1.20.1440.60">
    <property type="entry name" value="23S rRNA-intervening sequence"/>
    <property type="match status" value="1"/>
</dbReference>
<organism evidence="1">
    <name type="scientific">Kuenenia stuttgartiensis</name>
    <dbReference type="NCBI Taxonomy" id="174633"/>
    <lineage>
        <taxon>Bacteria</taxon>
        <taxon>Pseudomonadati</taxon>
        <taxon>Planctomycetota</taxon>
        <taxon>Candidatus Brocadiia</taxon>
        <taxon>Candidatus Brocadiales</taxon>
        <taxon>Candidatus Brocadiaceae</taxon>
        <taxon>Candidatus Kuenenia</taxon>
    </lineage>
</organism>
<dbReference type="Proteomes" id="UP000221734">
    <property type="component" value="Chromosome Kuenenia_stuttgartiensis_MBR1"/>
</dbReference>
<gene>
    <name evidence="2" type="ORF">KsCSTR_22950</name>
    <name evidence="3" type="ORF">KSMBR1_0113</name>
    <name evidence="1" type="ORF">kuste3802</name>
</gene>
<evidence type="ECO:0000313" key="5">
    <source>
        <dbReference type="Proteomes" id="UP000501926"/>
    </source>
</evidence>
<dbReference type="Proteomes" id="UP000501926">
    <property type="component" value="Chromosome"/>
</dbReference>
<dbReference type="AlphaFoldDB" id="Q1Q3I1"/>
<reference evidence="4" key="4">
    <citation type="submission" date="2017-10" db="EMBL/GenBank/DDBJ databases">
        <authorList>
            <person name="Frank J."/>
        </authorList>
    </citation>
    <scope>NUCLEOTIDE SEQUENCE [LARGE SCALE GENOMIC DNA]</scope>
</reference>
<dbReference type="KEGG" id="kst:KSMBR1_0113"/>